<dbReference type="AlphaFoldDB" id="A0A9P6NP52"/>
<dbReference type="EMBL" id="MU167230">
    <property type="protein sequence ID" value="KAG0149127.1"/>
    <property type="molecule type" value="Genomic_DNA"/>
</dbReference>
<sequence>MRSLTGIWTLVTVISLASLISVSVSDVEKLVTYNQLQIDENLGSQAIELGSMLYQGHVHSKTLIQPKPNDHIDPCELEAEEDPDHHHDVEHQWSWDQLHLVSS</sequence>
<dbReference type="Proteomes" id="UP000886653">
    <property type="component" value="Unassembled WGS sequence"/>
</dbReference>
<gene>
    <name evidence="2" type="ORF">CROQUDRAFT_653938</name>
</gene>
<keyword evidence="3" id="KW-1185">Reference proteome</keyword>
<organism evidence="2 3">
    <name type="scientific">Cronartium quercuum f. sp. fusiforme G11</name>
    <dbReference type="NCBI Taxonomy" id="708437"/>
    <lineage>
        <taxon>Eukaryota</taxon>
        <taxon>Fungi</taxon>
        <taxon>Dikarya</taxon>
        <taxon>Basidiomycota</taxon>
        <taxon>Pucciniomycotina</taxon>
        <taxon>Pucciniomycetes</taxon>
        <taxon>Pucciniales</taxon>
        <taxon>Coleosporiaceae</taxon>
        <taxon>Cronartium</taxon>
    </lineage>
</organism>
<accession>A0A9P6NP52</accession>
<feature type="signal peptide" evidence="1">
    <location>
        <begin position="1"/>
        <end position="25"/>
    </location>
</feature>
<protein>
    <submittedName>
        <fullName evidence="2">Uncharacterized protein</fullName>
    </submittedName>
</protein>
<comment type="caution">
    <text evidence="2">The sequence shown here is derived from an EMBL/GenBank/DDBJ whole genome shotgun (WGS) entry which is preliminary data.</text>
</comment>
<feature type="chain" id="PRO_5040346720" evidence="1">
    <location>
        <begin position="26"/>
        <end position="103"/>
    </location>
</feature>
<proteinExistence type="predicted"/>
<evidence type="ECO:0000313" key="3">
    <source>
        <dbReference type="Proteomes" id="UP000886653"/>
    </source>
</evidence>
<reference evidence="2" key="1">
    <citation type="submission" date="2013-11" db="EMBL/GenBank/DDBJ databases">
        <title>Genome sequence of the fusiform rust pathogen reveals effectors for host alternation and coevolution with pine.</title>
        <authorList>
            <consortium name="DOE Joint Genome Institute"/>
            <person name="Smith K."/>
            <person name="Pendleton A."/>
            <person name="Kubisiak T."/>
            <person name="Anderson C."/>
            <person name="Salamov A."/>
            <person name="Aerts A."/>
            <person name="Riley R."/>
            <person name="Clum A."/>
            <person name="Lindquist E."/>
            <person name="Ence D."/>
            <person name="Campbell M."/>
            <person name="Kronenberg Z."/>
            <person name="Feau N."/>
            <person name="Dhillon B."/>
            <person name="Hamelin R."/>
            <person name="Burleigh J."/>
            <person name="Smith J."/>
            <person name="Yandell M."/>
            <person name="Nelson C."/>
            <person name="Grigoriev I."/>
            <person name="Davis J."/>
        </authorList>
    </citation>
    <scope>NUCLEOTIDE SEQUENCE</scope>
    <source>
        <strain evidence="2">G11</strain>
    </source>
</reference>
<evidence type="ECO:0000313" key="2">
    <source>
        <dbReference type="EMBL" id="KAG0149127.1"/>
    </source>
</evidence>
<keyword evidence="1" id="KW-0732">Signal</keyword>
<name>A0A9P6NP52_9BASI</name>
<evidence type="ECO:0000256" key="1">
    <source>
        <dbReference type="SAM" id="SignalP"/>
    </source>
</evidence>